<dbReference type="GO" id="GO:0004175">
    <property type="term" value="F:endopeptidase activity"/>
    <property type="evidence" value="ECO:0007669"/>
    <property type="project" value="UniProtKB-ARBA"/>
</dbReference>
<feature type="transmembrane region" description="Helical" evidence="1">
    <location>
        <begin position="20"/>
        <end position="38"/>
    </location>
</feature>
<gene>
    <name evidence="3" type="ORF">KK103_05655</name>
</gene>
<feature type="transmembrane region" description="Helical" evidence="1">
    <location>
        <begin position="50"/>
        <end position="72"/>
    </location>
</feature>
<keyword evidence="3" id="KW-0378">Hydrolase</keyword>
<feature type="transmembrane region" description="Helical" evidence="1">
    <location>
        <begin position="84"/>
        <end position="109"/>
    </location>
</feature>
<feature type="transmembrane region" description="Helical" evidence="1">
    <location>
        <begin position="129"/>
        <end position="146"/>
    </location>
</feature>
<feature type="domain" description="CAAX prenyl protease 2/Lysostaphin resistance protein A-like" evidence="2">
    <location>
        <begin position="132"/>
        <end position="232"/>
    </location>
</feature>
<name>A0A9Q2W2G6_9MICO</name>
<keyword evidence="3" id="KW-0482">Metalloprotease</keyword>
<evidence type="ECO:0000313" key="4">
    <source>
        <dbReference type="Proteomes" id="UP000709437"/>
    </source>
</evidence>
<dbReference type="EMBL" id="JAHEWX010000004">
    <property type="protein sequence ID" value="MBT1541242.1"/>
    <property type="molecule type" value="Genomic_DNA"/>
</dbReference>
<comment type="caution">
    <text evidence="3">The sequence shown here is derived from an EMBL/GenBank/DDBJ whole genome shotgun (WGS) entry which is preliminary data.</text>
</comment>
<accession>A0A9Q2W2G6</accession>
<dbReference type="GO" id="GO:0080120">
    <property type="term" value="P:CAAX-box protein maturation"/>
    <property type="evidence" value="ECO:0007669"/>
    <property type="project" value="UniProtKB-ARBA"/>
</dbReference>
<proteinExistence type="predicted"/>
<protein>
    <submittedName>
        <fullName evidence="3">CPBP family intramembrane metalloprotease</fullName>
        <ecNumber evidence="3">3.4.24.-</ecNumber>
    </submittedName>
</protein>
<dbReference type="PANTHER" id="PTHR36435">
    <property type="entry name" value="SLR1288 PROTEIN"/>
    <property type="match status" value="1"/>
</dbReference>
<evidence type="ECO:0000256" key="1">
    <source>
        <dbReference type="SAM" id="Phobius"/>
    </source>
</evidence>
<evidence type="ECO:0000259" key="2">
    <source>
        <dbReference type="Pfam" id="PF02517"/>
    </source>
</evidence>
<reference evidence="3" key="1">
    <citation type="submission" date="2021-05" db="EMBL/GenBank/DDBJ databases">
        <title>Whole genome sequence of Curtobacterium flaccumfaciens pv. flaccumfaciens strain CFBP 3417.</title>
        <authorList>
            <person name="Osdaghi E."/>
            <person name="Taghouti G."/>
            <person name="Portier P."/>
            <person name="Fazliarab A."/>
            <person name="Taghavi S.M."/>
            <person name="Briand M."/>
            <person name="Le-Saux M."/>
            <person name="Jacques M.-A."/>
        </authorList>
    </citation>
    <scope>NUCLEOTIDE SEQUENCE</scope>
    <source>
        <strain evidence="3">CFBP 3417</strain>
    </source>
</reference>
<sequence length="240" mass="25276">MRSEPAQTTIEPSVRRQRDLIVILVALGVAVILTRIVGQVTRTGGIPSPVLQVLAADAAVWVPLVIAAAVVLRRTPRSAMLSRLRLDLGIVVFAIGIVIICRVVDVFLSLSFTGTTGLVPAPTLGTPDVGLLLVSAIGIVVVSPVLEEVVFRGLFQRRLAAELTPRTRFLAVLVTALLFALLHLLLGAGGTTLGGFQVFVTTFLLGVLTGTLVAMTDRIGGAILAHVLFNAVAVVATWPR</sequence>
<organism evidence="3 4">
    <name type="scientific">Curtobacterium flaccumfaciens pv. flaccumfaciens</name>
    <dbReference type="NCBI Taxonomy" id="138532"/>
    <lineage>
        <taxon>Bacteria</taxon>
        <taxon>Bacillati</taxon>
        <taxon>Actinomycetota</taxon>
        <taxon>Actinomycetes</taxon>
        <taxon>Micrococcales</taxon>
        <taxon>Microbacteriaceae</taxon>
        <taxon>Curtobacterium</taxon>
    </lineage>
</organism>
<keyword evidence="1" id="KW-0812">Transmembrane</keyword>
<evidence type="ECO:0000313" key="3">
    <source>
        <dbReference type="EMBL" id="MBT1541242.1"/>
    </source>
</evidence>
<dbReference type="Proteomes" id="UP000709437">
    <property type="component" value="Unassembled WGS sequence"/>
</dbReference>
<dbReference type="Pfam" id="PF02517">
    <property type="entry name" value="Rce1-like"/>
    <property type="match status" value="1"/>
</dbReference>
<feature type="transmembrane region" description="Helical" evidence="1">
    <location>
        <begin position="194"/>
        <end position="214"/>
    </location>
</feature>
<dbReference type="PANTHER" id="PTHR36435:SF1">
    <property type="entry name" value="CAAX AMINO TERMINAL PROTEASE FAMILY PROTEIN"/>
    <property type="match status" value="1"/>
</dbReference>
<keyword evidence="1" id="KW-0472">Membrane</keyword>
<keyword evidence="1" id="KW-1133">Transmembrane helix</keyword>
<dbReference type="RefSeq" id="WP_042539123.1">
    <property type="nucleotide sequence ID" value="NZ_JAHEWX010000004.1"/>
</dbReference>
<dbReference type="EC" id="3.4.24.-" evidence="3"/>
<feature type="transmembrane region" description="Helical" evidence="1">
    <location>
        <begin position="221"/>
        <end position="238"/>
    </location>
</feature>
<dbReference type="InterPro" id="IPR052710">
    <property type="entry name" value="CAAX_protease"/>
</dbReference>
<feature type="transmembrane region" description="Helical" evidence="1">
    <location>
        <begin position="167"/>
        <end position="188"/>
    </location>
</feature>
<dbReference type="GO" id="GO:0008237">
    <property type="term" value="F:metallopeptidase activity"/>
    <property type="evidence" value="ECO:0007669"/>
    <property type="project" value="UniProtKB-KW"/>
</dbReference>
<dbReference type="AlphaFoldDB" id="A0A9Q2W2G6"/>
<keyword evidence="3" id="KW-0645">Protease</keyword>
<dbReference type="InterPro" id="IPR003675">
    <property type="entry name" value="Rce1/LyrA-like_dom"/>
</dbReference>